<keyword evidence="2" id="KW-1185">Reference proteome</keyword>
<sequence>MSQRGSSGRARARPNLALSGVLSGSSRSESDQSKKNKTDNDNNDKKDKKQKEERGKNAKGRGGSQRGRGGNRGGKGGRGGSTIVQTEGIFSLGLGEDAPQKSRVKKEANLTGTEEIVETSAVNVEMGVGLGTTDLEGKKLPTTYEEEWQSDEEADNMALEELEYSSVFIDEIEKMQNPPIVLPPHEAGALKDLLDIDDEEEERRAERKKIPDVKIPLYVLNDDEIFNSVKASGYFRKLLKDNDDSFFSIQLPATLRVIGDYTNVNLNKKLDENAHCLDLLDNNIEIGRLKFLKNGRVYMDISGNRLDIGSAIPSGYTEDLIMIENPNKQTHVIVEDGIKMEVDSHVESTQKKKVDNEEDILHVISPVKTHLIAYHDLVNLCEKNGETRGCTPMITEEDSPVKNGRQFRSKLEEKISRITNDQLRFSEENNIN</sequence>
<feature type="compositionally biased region" description="Basic and acidic residues" evidence="1">
    <location>
        <begin position="28"/>
        <end position="56"/>
    </location>
</feature>
<evidence type="ECO:0000313" key="3">
    <source>
        <dbReference type="WBParaSite" id="SPAL_0000719300.1"/>
    </source>
</evidence>
<protein>
    <submittedName>
        <fullName evidence="3">DNA-directed RNA polymerase III subunit RPC4</fullName>
    </submittedName>
</protein>
<proteinExistence type="predicted"/>
<dbReference type="STRING" id="174720.A0A0N5BMQ6"/>
<accession>A0A0N5BMQ6</accession>
<dbReference type="WBParaSite" id="SPAL_0000719300.1">
    <property type="protein sequence ID" value="SPAL_0000719300.1"/>
    <property type="gene ID" value="SPAL_0000719300"/>
</dbReference>
<dbReference type="Proteomes" id="UP000046392">
    <property type="component" value="Unplaced"/>
</dbReference>
<dbReference type="AlphaFoldDB" id="A0A0N5BMQ6"/>
<evidence type="ECO:0000256" key="1">
    <source>
        <dbReference type="SAM" id="MobiDB-lite"/>
    </source>
</evidence>
<feature type="region of interest" description="Disordered" evidence="1">
    <location>
        <begin position="1"/>
        <end position="107"/>
    </location>
</feature>
<reference evidence="3" key="1">
    <citation type="submission" date="2017-02" db="UniProtKB">
        <authorList>
            <consortium name="WormBaseParasite"/>
        </authorList>
    </citation>
    <scope>IDENTIFICATION</scope>
</reference>
<evidence type="ECO:0000313" key="2">
    <source>
        <dbReference type="Proteomes" id="UP000046392"/>
    </source>
</evidence>
<organism evidence="2 3">
    <name type="scientific">Strongyloides papillosus</name>
    <name type="common">Intestinal threadworm</name>
    <dbReference type="NCBI Taxonomy" id="174720"/>
    <lineage>
        <taxon>Eukaryota</taxon>
        <taxon>Metazoa</taxon>
        <taxon>Ecdysozoa</taxon>
        <taxon>Nematoda</taxon>
        <taxon>Chromadorea</taxon>
        <taxon>Rhabditida</taxon>
        <taxon>Tylenchina</taxon>
        <taxon>Panagrolaimomorpha</taxon>
        <taxon>Strongyloidoidea</taxon>
        <taxon>Strongyloididae</taxon>
        <taxon>Strongyloides</taxon>
    </lineage>
</organism>
<feature type="compositionally biased region" description="Gly residues" evidence="1">
    <location>
        <begin position="60"/>
        <end position="80"/>
    </location>
</feature>
<feature type="compositionally biased region" description="Low complexity" evidence="1">
    <location>
        <begin position="18"/>
        <end position="27"/>
    </location>
</feature>
<name>A0A0N5BMQ6_STREA</name>